<evidence type="ECO:0000313" key="3">
    <source>
        <dbReference type="Proteomes" id="UP001444071"/>
    </source>
</evidence>
<feature type="compositionally biased region" description="Polar residues" evidence="1">
    <location>
        <begin position="571"/>
        <end position="590"/>
    </location>
</feature>
<feature type="region of interest" description="Disordered" evidence="1">
    <location>
        <begin position="569"/>
        <end position="590"/>
    </location>
</feature>
<gene>
    <name evidence="2" type="ORF">XENORESO_015832</name>
</gene>
<keyword evidence="3" id="KW-1185">Reference proteome</keyword>
<comment type="caution">
    <text evidence="2">The sequence shown here is derived from an EMBL/GenBank/DDBJ whole genome shotgun (WGS) entry which is preliminary data.</text>
</comment>
<reference evidence="2 3" key="1">
    <citation type="submission" date="2021-06" db="EMBL/GenBank/DDBJ databases">
        <authorList>
            <person name="Palmer J.M."/>
        </authorList>
    </citation>
    <scope>NUCLEOTIDE SEQUENCE [LARGE SCALE GENOMIC DNA]</scope>
    <source>
        <strain evidence="2 3">XR_2019</strain>
        <tissue evidence="2">Muscle</tissue>
    </source>
</reference>
<protein>
    <submittedName>
        <fullName evidence="2">Uncharacterized protein</fullName>
    </submittedName>
</protein>
<evidence type="ECO:0000313" key="2">
    <source>
        <dbReference type="EMBL" id="MEQ2261790.1"/>
    </source>
</evidence>
<sequence>ANSWYRLVLSDNFLPELLSGVHGEQLTIRQQNNYLRVIPALRQRLSNFLKKNPSPDMEELLHLSHLSSAIPEHEVQQEGRRLSQRCMILRNLLISSGPVSVEQLQLALQWQYELLRTSHVDLSSESIEDNRLSDFKWNPSQLNHTAHESRPEAGNYAATLLSPSAYGLVSADWKQPSVSSFHSGYGGLGSTQLESSGRKHNVENLPKLMGISELMRAAPGQANIHEESISSISDSEHNLKEFGSGAAANFSSASIQIIPEVEAQSLNSEIKVKRSAAPPTNPWLSLPVDDLKNSYTVTINPKPTPQKKEASWKQGSECSITADQESGSSEQLTQMKALSCTEPREPQSIDWILHTPSGLDDPEMSPICNILSSTITDGRDKSICGTEEVPTLLWDSYDLHDEKPEADSMMDMSLIDWEVKEQENLREVERILKKADGILEEEEDVLAQEAGLDALLRAGNKNHLWPVWHSEERLDEASIELSEFGVLSFEDCLQPGGSNRPNKVLSTQSMRKGEACSDDDDDFCSEAHNTERQFNSWLDLLNKMRNVHVFDELIIEENLKIHDLRRCKGGSTKQPSESTPFTSQHSSVTNPESEVFWLQLEREKREVEELEKSLDEEPERLVKARESRKYFVTEQSETDSGEDAEPTELLSEGSESGCNAAMQAKDVIKEKPSLYQGHNVSDSDSELSLCDTSRISSFCDLKESSEAVQPQIVCGEELNESTLCNAKNKLTSEVLQHEGEFCPGGKSIPLPLSEPETGSLPLNSPPAEHETPRTSKTCESAPSLLAQDPAYALLDLTAKDFGVLSKSVTVNGRKNCLSPNVKEQINNNNNNLLVHGNCDENVSEMTNIDKEDPSLVPAEFLQTEAQQKKTDLQSVLQMGPNQLQEFDPGGKEELNKYFPDGVQSSDSVRTSDSVAYRMQTQFWEDNIIEVLNFASSLFLYRSIGLKVPRHKLSPFCVLVLARRIIK</sequence>
<accession>A0ABV0VX26</accession>
<dbReference type="Proteomes" id="UP001444071">
    <property type="component" value="Unassembled WGS sequence"/>
</dbReference>
<proteinExistence type="predicted"/>
<evidence type="ECO:0000256" key="1">
    <source>
        <dbReference type="SAM" id="MobiDB-lite"/>
    </source>
</evidence>
<feature type="compositionally biased region" description="Acidic residues" evidence="1">
    <location>
        <begin position="636"/>
        <end position="646"/>
    </location>
</feature>
<dbReference type="EMBL" id="JAHRIM010015168">
    <property type="protein sequence ID" value="MEQ2261790.1"/>
    <property type="molecule type" value="Genomic_DNA"/>
</dbReference>
<feature type="region of interest" description="Disordered" evidence="1">
    <location>
        <begin position="746"/>
        <end position="779"/>
    </location>
</feature>
<feature type="region of interest" description="Disordered" evidence="1">
    <location>
        <begin position="631"/>
        <end position="656"/>
    </location>
</feature>
<name>A0ABV0VX26_9TELE</name>
<feature type="non-terminal residue" evidence="2">
    <location>
        <position position="1"/>
    </location>
</feature>
<organism evidence="2 3">
    <name type="scientific">Xenotaenia resolanae</name>
    <dbReference type="NCBI Taxonomy" id="208358"/>
    <lineage>
        <taxon>Eukaryota</taxon>
        <taxon>Metazoa</taxon>
        <taxon>Chordata</taxon>
        <taxon>Craniata</taxon>
        <taxon>Vertebrata</taxon>
        <taxon>Euteleostomi</taxon>
        <taxon>Actinopterygii</taxon>
        <taxon>Neopterygii</taxon>
        <taxon>Teleostei</taxon>
        <taxon>Neoteleostei</taxon>
        <taxon>Acanthomorphata</taxon>
        <taxon>Ovalentaria</taxon>
        <taxon>Atherinomorphae</taxon>
        <taxon>Cyprinodontiformes</taxon>
        <taxon>Goodeidae</taxon>
        <taxon>Xenotaenia</taxon>
    </lineage>
</organism>